<evidence type="ECO:0000256" key="12">
    <source>
        <dbReference type="RuleBase" id="RU368001"/>
    </source>
</evidence>
<dbReference type="InterPro" id="IPR027417">
    <property type="entry name" value="P-loop_NTPase"/>
</dbReference>
<dbReference type="GO" id="GO:0004386">
    <property type="term" value="F:helicase activity"/>
    <property type="evidence" value="ECO:0007669"/>
    <property type="project" value="UniProtKB-KW"/>
</dbReference>
<evidence type="ECO:0000256" key="3">
    <source>
        <dbReference type="ARBA" id="ARBA00019805"/>
    </source>
</evidence>
<comment type="domain">
    <text evidence="12">The DBINO region is involved in binding to DNA.</text>
</comment>
<reference evidence="18" key="1">
    <citation type="submission" date="2022-07" db="EMBL/GenBank/DDBJ databases">
        <title>Phylogenomic reconstructions and comparative analyses of Kickxellomycotina fungi.</title>
        <authorList>
            <person name="Reynolds N.K."/>
            <person name="Stajich J.E."/>
            <person name="Barry K."/>
            <person name="Grigoriev I.V."/>
            <person name="Crous P."/>
            <person name="Smith M.E."/>
        </authorList>
    </citation>
    <scope>NUCLEOTIDE SEQUENCE</scope>
    <source>
        <strain evidence="18">IMI 214461</strain>
    </source>
</reference>
<dbReference type="GO" id="GO:0006281">
    <property type="term" value="P:DNA repair"/>
    <property type="evidence" value="ECO:0007669"/>
    <property type="project" value="UniProtKB-UniRule"/>
</dbReference>
<dbReference type="InterPro" id="IPR001650">
    <property type="entry name" value="Helicase_C-like"/>
</dbReference>
<dbReference type="Gene3D" id="3.40.50.10810">
    <property type="entry name" value="Tandem AAA-ATPase domain"/>
    <property type="match status" value="1"/>
</dbReference>
<feature type="domain" description="DBINO" evidence="17">
    <location>
        <begin position="906"/>
        <end position="1046"/>
    </location>
</feature>
<feature type="region of interest" description="Disordered" evidence="14">
    <location>
        <begin position="1082"/>
        <end position="1123"/>
    </location>
</feature>
<feature type="region of interest" description="Disordered" evidence="14">
    <location>
        <begin position="785"/>
        <end position="808"/>
    </location>
</feature>
<evidence type="ECO:0000313" key="19">
    <source>
        <dbReference type="Proteomes" id="UP001150907"/>
    </source>
</evidence>
<dbReference type="SMART" id="SM00490">
    <property type="entry name" value="HELICc"/>
    <property type="match status" value="1"/>
</dbReference>
<evidence type="ECO:0000313" key="18">
    <source>
        <dbReference type="EMBL" id="KAJ2004533.1"/>
    </source>
</evidence>
<dbReference type="InterPro" id="IPR049730">
    <property type="entry name" value="SNF2/RAD54-like_C"/>
</dbReference>
<evidence type="ECO:0000256" key="10">
    <source>
        <dbReference type="ARBA" id="ARBA00023204"/>
    </source>
</evidence>
<proteinExistence type="inferred from homology"/>
<feature type="coiled-coil region" evidence="13">
    <location>
        <begin position="993"/>
        <end position="1032"/>
    </location>
</feature>
<comment type="catalytic activity">
    <reaction evidence="12">
        <text>ATP + H2O = ADP + phosphate + H(+)</text>
        <dbReference type="Rhea" id="RHEA:13065"/>
        <dbReference type="ChEBI" id="CHEBI:15377"/>
        <dbReference type="ChEBI" id="CHEBI:15378"/>
        <dbReference type="ChEBI" id="CHEBI:30616"/>
        <dbReference type="ChEBI" id="CHEBI:43474"/>
        <dbReference type="ChEBI" id="CHEBI:456216"/>
    </reaction>
</comment>
<keyword evidence="6 12" id="KW-0378">Hydrolase</keyword>
<dbReference type="PROSITE" id="PS51194">
    <property type="entry name" value="HELICASE_CTER"/>
    <property type="match status" value="1"/>
</dbReference>
<dbReference type="GO" id="GO:0042393">
    <property type="term" value="F:histone binding"/>
    <property type="evidence" value="ECO:0007669"/>
    <property type="project" value="TreeGrafter"/>
</dbReference>
<feature type="domain" description="Helicase C-terminal" evidence="16">
    <location>
        <begin position="1728"/>
        <end position="1878"/>
    </location>
</feature>
<name>A0A9W8BKI8_9FUNG</name>
<feature type="region of interest" description="Disordered" evidence="14">
    <location>
        <begin position="1"/>
        <end position="39"/>
    </location>
</feature>
<evidence type="ECO:0000256" key="2">
    <source>
        <dbReference type="ARBA" id="ARBA00007025"/>
    </source>
</evidence>
<feature type="domain" description="Helicase ATP-binding" evidence="15">
    <location>
        <begin position="1165"/>
        <end position="1337"/>
    </location>
</feature>
<comment type="function">
    <text evidence="12">ATPase component of the INO80 complex which remodels chromatin by shifting nucleosomes and is involved in DNA repair.</text>
</comment>
<dbReference type="GO" id="GO:0031011">
    <property type="term" value="C:Ino80 complex"/>
    <property type="evidence" value="ECO:0007669"/>
    <property type="project" value="UniProtKB-UniRule"/>
</dbReference>
<dbReference type="EMBL" id="JANBQF010000149">
    <property type="protein sequence ID" value="KAJ2004533.1"/>
    <property type="molecule type" value="Genomic_DNA"/>
</dbReference>
<feature type="region of interest" description="Disordered" evidence="14">
    <location>
        <begin position="380"/>
        <end position="400"/>
    </location>
</feature>
<evidence type="ECO:0000256" key="1">
    <source>
        <dbReference type="ARBA" id="ARBA00004123"/>
    </source>
</evidence>
<dbReference type="InterPro" id="IPR050520">
    <property type="entry name" value="INO80/SWR1_helicase"/>
</dbReference>
<feature type="region of interest" description="Disordered" evidence="14">
    <location>
        <begin position="521"/>
        <end position="701"/>
    </location>
</feature>
<dbReference type="InterPro" id="IPR020838">
    <property type="entry name" value="DBINO"/>
</dbReference>
<keyword evidence="8 12" id="KW-0238">DNA-binding</keyword>
<evidence type="ECO:0000256" key="4">
    <source>
        <dbReference type="ARBA" id="ARBA00022741"/>
    </source>
</evidence>
<dbReference type="Proteomes" id="UP001150907">
    <property type="component" value="Unassembled WGS sequence"/>
</dbReference>
<evidence type="ECO:0000256" key="8">
    <source>
        <dbReference type="ARBA" id="ARBA00023125"/>
    </source>
</evidence>
<feature type="compositionally biased region" description="Basic and acidic residues" evidence="14">
    <location>
        <begin position="1095"/>
        <end position="1115"/>
    </location>
</feature>
<dbReference type="GO" id="GO:0006338">
    <property type="term" value="P:chromatin remodeling"/>
    <property type="evidence" value="ECO:0007669"/>
    <property type="project" value="UniProtKB-UniRule"/>
</dbReference>
<dbReference type="Pfam" id="PF13892">
    <property type="entry name" value="DBINO"/>
    <property type="match status" value="1"/>
</dbReference>
<keyword evidence="13" id="KW-0175">Coiled coil</keyword>
<evidence type="ECO:0000256" key="13">
    <source>
        <dbReference type="SAM" id="Coils"/>
    </source>
</evidence>
<dbReference type="Gene3D" id="3.40.50.300">
    <property type="entry name" value="P-loop containing nucleotide triphosphate hydrolases"/>
    <property type="match status" value="1"/>
</dbReference>
<evidence type="ECO:0000259" key="17">
    <source>
        <dbReference type="PROSITE" id="PS51413"/>
    </source>
</evidence>
<dbReference type="EC" id="3.6.4.-" evidence="12"/>
<dbReference type="OrthoDB" id="448448at2759"/>
<comment type="similarity">
    <text evidence="2 12">Belongs to the SNF2/RAD54 helicase family.</text>
</comment>
<comment type="subcellular location">
    <subcellularLocation>
        <location evidence="1 12">Nucleus</location>
    </subcellularLocation>
</comment>
<dbReference type="FunFam" id="3.40.50.10810:FF:000006">
    <property type="entry name" value="Putative DNA helicase INO80"/>
    <property type="match status" value="1"/>
</dbReference>
<accession>A0A9W8BKI8</accession>
<sequence length="2085" mass="232548">MPHDRPQANPHNVNSLLSPRDATGSAAGSEAPPEQGNTYATSAAYHADDTAASATAYQPARVYHQSPGRRSEYSRYDAAHDYSSRHQYAYADTAATAGYPQNPEHAPYDGQTAYADYSDYRDGYARQEYDYSMTHAAHPHSRQVAYEYDYEHAQYPGSGHQYQHHDQRHPAVAASHDEYYSRHYAHANQHAYARDSTAAAAAGYGQHSASVAGTPRQSDASAYYDARHQQYDYRYGSGDRSGALRSPNAHQQHGRHRYTSHAPAQYDYEAPGARSGTRTAVPHHAIATVDTTYGATSHSDTYGHAASQIPEQGYNLDAHLNRQSKSHLFRHASGDAPAYAYDYATQGEAAYRSPSQGAHVQAAHRDADYHSSLAYPTEADARANRRSAHAERNEGSHRPEGIGITSLLAEAPAHATHEGSHYRHDRSRYSEYGRSGHYSREYNDTASGYPESHAVMSISQLVGNESGAYNGDGRYEHSNIPGNGFGHGYQLSDHEAEEGAHGPHGLRSPIHNAVNSTLRVDHGHSYSPAESMPRRSSARRGHLAAGLSEPIVVNSDDEEYEPSAHSSAARDKAHASGSDEDGRPLASRPSRNIRSKPAHTEVTPDNQQLRRRRAPAAASTGRAGRRRNGAAVKASTADSNAGDAPKGTDRRRPARRARGSKKVELSREYVFDEDDEDDIPLERSADGLGGGRYPRDSSGDHDVTVPGGTKHHILDARALPDEDYSVDNDVQAYIHHVKQRTERAVAKYKEQSKLKSKRMHDHVVQRYGPYLRGYFESVGEQQDHAEGALARHRRAPREDEYYTSGDPAYAERAYARSQRYGNNHTDGLNDEQLDSFNGHFHPHVPVGYFSLSRPASPDGLAYKYSRNGTPDTDDSEPLALLAGDDAGTAFGRVRVPSHEQNSFSLLWARLAVEQVPRAFRHMQANIQVRTANMQKITQLCRREVRRVYGPAPTRANQLNPMQPIYVSRPPKELLMRSRRSMREMLLFWKRYEKEEREQRRRAEKEAAERMRLEEEAREARRQARKLNFLISQTELYSHFIGDKIADASNQAGAAAASGEQPTRFKAIDFDKDDDAALAAHARSAAQNALAQQQAHTREFDTIQRQRRDEHAKRSGGDPQDGNVAEALDAMNFQEPETMAGVDIAQPRMLMCQLKEYQLKGLSWLANLYEQGINGILADEMGLGKTVQSISLLAYLAETNGMWGPFMVVAPASTLHNWQQELTRFVPEFKVLPYWGSQKDRKVLRKSLWNPNSLSRRDSDFHVLVTSYQLVVSDESYLNRVKWQYMILDEAQAIKSSSSARWKTLLSFHCRNRLLLTGTPIQNSMQELWALLHFIMPTLFDSHEEFSEWFSRDIESHAENRTHLNQHQLQRLHMILKPFMLRRNKRHVQHELGEKIEHLVPCDLTQRQKAMYRGLTSKISVPELMERVQSGASHGSKDEPDENLMNLVMQFRKVCSHPELFERAEVDSPYVLGSFPATGSLAREGDDLSCSYATRSLVAFNMPKLLYRDSLELPRVPTQRQGVLQKLSLWSQQSLAARDVPEDSGLLSLLRLCAPSASCTVDAFAGTLAERLDALSIETLRVAGYQQYMRMSREDASLEQAASSRHNVQSGSMLHALSNVFAAENLAVSRNLAELAHATLSGFAHSYMSTIPSAYKPAAVSPPVDLVVSDRSATWEYRQLMFDNPLAKRLTCGRESAEDWTKPFRSQGLTDIWMPSIDKLIRYSGKMAALDLLLIRLKQEGHRVLLYFQMTKMIDLFEEYLAYRKYTYLRLDGSSKISDRRDMVMDWQTRDDIFIFLLSTRAGGLGINLTAADTVIFFESDWNPTVDSQAMDRAHRLGQTKQVVVYRLITRGTVEERILQRAQQKNEIHRIVIAGGDTHSAGDGEGSEGTGMMAEGFSSNFEPSSKEIVSLLLGNTSDDEGTAHSEWLRVARLAQETSNRVYGRGGYPGPCSLAEADTVRDDVVFLPPPQAGASLHVSDAHAAPIFAAQAAIEEALLAQARERERLALEQQRQRHKPRGGGNGGARGGKRGGSTAVREKRKQRGTPASTPKKDGGSLATSRAPSPEPSSKRQRTDEPAAAAAVPTP</sequence>
<dbReference type="Pfam" id="PF00176">
    <property type="entry name" value="SNF2-rel_dom"/>
    <property type="match status" value="1"/>
</dbReference>
<dbReference type="SUPFAM" id="SSF52540">
    <property type="entry name" value="P-loop containing nucleoside triphosphate hydrolases"/>
    <property type="match status" value="2"/>
</dbReference>
<dbReference type="PROSITE" id="PS51413">
    <property type="entry name" value="DBINO"/>
    <property type="match status" value="1"/>
</dbReference>
<keyword evidence="19" id="KW-1185">Reference proteome</keyword>
<evidence type="ECO:0000256" key="14">
    <source>
        <dbReference type="SAM" id="MobiDB-lite"/>
    </source>
</evidence>
<dbReference type="GO" id="GO:0003677">
    <property type="term" value="F:DNA binding"/>
    <property type="evidence" value="ECO:0007669"/>
    <property type="project" value="UniProtKB-UniRule"/>
</dbReference>
<evidence type="ECO:0000259" key="15">
    <source>
        <dbReference type="PROSITE" id="PS51192"/>
    </source>
</evidence>
<protein>
    <recommendedName>
        <fullName evidence="3 12">Chromatin-remodeling ATPase INO80</fullName>
        <ecNumber evidence="12">3.6.4.-</ecNumber>
    </recommendedName>
</protein>
<keyword evidence="5 12" id="KW-0227">DNA damage</keyword>
<keyword evidence="4" id="KW-0547">Nucleotide-binding</keyword>
<gene>
    <name evidence="18" type="primary">INO80</name>
    <name evidence="18" type="ORF">H4R26_002456</name>
</gene>
<feature type="compositionally biased region" description="Basic and acidic residues" evidence="14">
    <location>
        <begin position="661"/>
        <end position="670"/>
    </location>
</feature>
<evidence type="ECO:0000256" key="11">
    <source>
        <dbReference type="ARBA" id="ARBA00023242"/>
    </source>
</evidence>
<feature type="region of interest" description="Disordered" evidence="14">
    <location>
        <begin position="237"/>
        <end position="259"/>
    </location>
</feature>
<keyword evidence="7 12" id="KW-0067">ATP-binding</keyword>
<dbReference type="PANTHER" id="PTHR45685">
    <property type="entry name" value="HELICASE SRCAP-RELATED"/>
    <property type="match status" value="1"/>
</dbReference>
<dbReference type="CDD" id="cd18793">
    <property type="entry name" value="SF2_C_SNF"/>
    <property type="match status" value="1"/>
</dbReference>
<keyword evidence="9" id="KW-0010">Activator</keyword>
<dbReference type="InterPro" id="IPR014001">
    <property type="entry name" value="Helicase_ATP-bd"/>
</dbReference>
<evidence type="ECO:0000259" key="16">
    <source>
        <dbReference type="PROSITE" id="PS51194"/>
    </source>
</evidence>
<keyword evidence="11" id="KW-0539">Nucleus</keyword>
<evidence type="ECO:0000256" key="5">
    <source>
        <dbReference type="ARBA" id="ARBA00022763"/>
    </source>
</evidence>
<dbReference type="PROSITE" id="PS51192">
    <property type="entry name" value="HELICASE_ATP_BIND_1"/>
    <property type="match status" value="1"/>
</dbReference>
<dbReference type="InterPro" id="IPR000330">
    <property type="entry name" value="SNF2_N"/>
</dbReference>
<dbReference type="GO" id="GO:0016887">
    <property type="term" value="F:ATP hydrolysis activity"/>
    <property type="evidence" value="ECO:0007669"/>
    <property type="project" value="TreeGrafter"/>
</dbReference>
<keyword evidence="18" id="KW-0347">Helicase</keyword>
<dbReference type="PANTHER" id="PTHR45685:SF2">
    <property type="entry name" value="CHROMATIN-REMODELING ATPASE INO80"/>
    <property type="match status" value="1"/>
</dbReference>
<comment type="caution">
    <text evidence="18">The sequence shown here is derived from an EMBL/GenBank/DDBJ whole genome shotgun (WGS) entry which is preliminary data.</text>
</comment>
<keyword evidence="10 12" id="KW-0234">DNA repair</keyword>
<evidence type="ECO:0000256" key="6">
    <source>
        <dbReference type="ARBA" id="ARBA00022801"/>
    </source>
</evidence>
<evidence type="ECO:0000256" key="9">
    <source>
        <dbReference type="ARBA" id="ARBA00023159"/>
    </source>
</evidence>
<feature type="region of interest" description="Disordered" evidence="14">
    <location>
        <begin position="2007"/>
        <end position="2085"/>
    </location>
</feature>
<evidence type="ECO:0000256" key="7">
    <source>
        <dbReference type="ARBA" id="ARBA00022840"/>
    </source>
</evidence>
<comment type="subunit">
    <text evidence="12">Component of the INO80 chromatin-remodeling complex.</text>
</comment>
<feature type="compositionally biased region" description="Low complexity" evidence="14">
    <location>
        <begin position="1082"/>
        <end position="1094"/>
    </location>
</feature>
<dbReference type="Pfam" id="PF00271">
    <property type="entry name" value="Helicase_C"/>
    <property type="match status" value="1"/>
</dbReference>
<organism evidence="18 19">
    <name type="scientific">Coemansia thaxteri</name>
    <dbReference type="NCBI Taxonomy" id="2663907"/>
    <lineage>
        <taxon>Eukaryota</taxon>
        <taxon>Fungi</taxon>
        <taxon>Fungi incertae sedis</taxon>
        <taxon>Zoopagomycota</taxon>
        <taxon>Kickxellomycotina</taxon>
        <taxon>Kickxellomycetes</taxon>
        <taxon>Kickxellales</taxon>
        <taxon>Kickxellaceae</taxon>
        <taxon>Coemansia</taxon>
    </lineage>
</organism>
<dbReference type="GO" id="GO:0005524">
    <property type="term" value="F:ATP binding"/>
    <property type="evidence" value="ECO:0007669"/>
    <property type="project" value="UniProtKB-UniRule"/>
</dbReference>
<dbReference type="SMART" id="SM00487">
    <property type="entry name" value="DEXDc"/>
    <property type="match status" value="1"/>
</dbReference>
<dbReference type="InterPro" id="IPR038718">
    <property type="entry name" value="SNF2-like_sf"/>
</dbReference>